<dbReference type="InterPro" id="IPR002168">
    <property type="entry name" value="Lipase_GDXG_HIS_AS"/>
</dbReference>
<dbReference type="EMBL" id="KZ819192">
    <property type="protein sequence ID" value="PWZ00471.1"/>
    <property type="molecule type" value="Genomic_DNA"/>
</dbReference>
<feature type="compositionally biased region" description="Low complexity" evidence="4">
    <location>
        <begin position="717"/>
        <end position="733"/>
    </location>
</feature>
<dbReference type="PANTHER" id="PTHR48081">
    <property type="entry name" value="AB HYDROLASE SUPERFAMILY PROTEIN C4A8.06C"/>
    <property type="match status" value="1"/>
</dbReference>
<dbReference type="InterPro" id="IPR029058">
    <property type="entry name" value="AB_hydrolase_fold"/>
</dbReference>
<feature type="compositionally biased region" description="Basic and acidic residues" evidence="4">
    <location>
        <begin position="873"/>
        <end position="882"/>
    </location>
</feature>
<feature type="region of interest" description="Disordered" evidence="4">
    <location>
        <begin position="427"/>
        <end position="539"/>
    </location>
</feature>
<dbReference type="STRING" id="1882483.A0A317XT38"/>
<feature type="active site" evidence="3">
    <location>
        <position position="364"/>
    </location>
</feature>
<feature type="region of interest" description="Disordered" evidence="4">
    <location>
        <begin position="145"/>
        <end position="266"/>
    </location>
</feature>
<keyword evidence="7" id="KW-1185">Reference proteome</keyword>
<evidence type="ECO:0000259" key="5">
    <source>
        <dbReference type="Pfam" id="PF07859"/>
    </source>
</evidence>
<feature type="compositionally biased region" description="Basic and acidic residues" evidence="4">
    <location>
        <begin position="442"/>
        <end position="455"/>
    </location>
</feature>
<keyword evidence="2 6" id="KW-0378">Hydrolase</keyword>
<feature type="compositionally biased region" description="Polar residues" evidence="4">
    <location>
        <begin position="247"/>
        <end position="266"/>
    </location>
</feature>
<feature type="compositionally biased region" description="Low complexity" evidence="4">
    <location>
        <begin position="1016"/>
        <end position="1026"/>
    </location>
</feature>
<evidence type="ECO:0000313" key="6">
    <source>
        <dbReference type="EMBL" id="PWZ00471.1"/>
    </source>
</evidence>
<dbReference type="OrthoDB" id="1662883at2759"/>
<dbReference type="Proteomes" id="UP000246740">
    <property type="component" value="Unassembled WGS sequence"/>
</dbReference>
<protein>
    <submittedName>
        <fullName evidence="6">Alpha/beta-hydrolase</fullName>
    </submittedName>
</protein>
<feature type="compositionally biased region" description="Basic and acidic residues" evidence="4">
    <location>
        <begin position="497"/>
        <end position="522"/>
    </location>
</feature>
<dbReference type="PROSITE" id="PS01173">
    <property type="entry name" value="LIPASE_GDXG_HIS"/>
    <property type="match status" value="1"/>
</dbReference>
<feature type="compositionally biased region" description="Basic and acidic residues" evidence="4">
    <location>
        <begin position="181"/>
        <end position="190"/>
    </location>
</feature>
<sequence length="1168" mass="126028">MTITTGGTAVHLAPTVTKTFFKHYYNKAKRSWKRQEGRKMQATDELMFDEAFQIVRRFISLGTSDTVEAIQNFTDASPPPIPWATTLPVMVPMESCDRAAKIIIEHLGPQDLEKLVGGEKWWQLRGIPGVQAEWIAMSTDWKKMKKMEKEKGASSSQAASTATKTTKAKQKLTARRRDKRHERTMSEIRKMSSRAESAVRRSASLHRRRGGRSRSRSRSRSVSQSRNRSQTRASQQTGRDADADPPGSSSANETTDNSTADDGASNFTGAAEREELDRLQRVMLYFHGGGYYFGSLATHRYQIVRYARKFGGKCFAPVYRKAPQYPWPCALQDAVASYLYLIDPPADAKHSAIDPSKIVIAGDSAGGGLTLALLTVIRDMNLPAPAGAVLISPWCDLTHSFPSILENTETDIIPPYGFIHKPSTLWPINSTRPASETGNGNPDRDSDANKDEPRRKVPVGVDDQTDTADSDGQQHHDGNTESAARRSFQPSSEGEAGAERPKTAEKSTDADKVAEQSNKEPNGESAAQKNKGVPRAPDLLWSDPLKIRCTDTVHGDEIELREQIQLYATNDQLMHPLCSAVLSGSLGGLPPLFILAGDSEVLRDEIVYLAHRAAHPENYPLRHDLLDHSSRNRDSAARFDASPTKVHLQIYDQMCHVLTAFAFTSQSRFAYRAVASFVKHVTGAPTSIKNPFPQAVEGENRNRPDNPSDVDSDQDDAQVASPPQGSLAASGSGSQASSAAAAAGLAALSPFPSAASAGDVIARGDSQTKLGRLDMSALAVSGPEVDSPMHLSAQPSGAATPMERGQSTASTSSTSAGGKGGGGGGGSGSHGSGAAAQEASGAASSRHGTTGSGLRSRRGTSGGAGTGGGGGRSRSDTGDVKNEYAGQVPLTRPSFQSFMIRERVDVEGFLRPLEPESDLSALQMPPDEVGVIKQGPVARYLDGQEIWAKRYDKVARKVERRRAENERVAAAMLREAAELGLLDIEGLRKRVLSQTQTQRQMEGQGQEEASVIRSNASSATSVTSTTEANGAESYRQLWGWQVDFGPMDLRGETPPPASIAGRRDTESALALLKHHLQIRAKAYCVSLKHAKLLRHHSSLFSSSSSSTATGWGWGWTGNKETKDAEELAARPAEEGAEKRHGLRFWNLLMVRGNPIPSAKTMPEPATAK</sequence>
<name>A0A317XT38_9BASI</name>
<gene>
    <name evidence="6" type="ORF">BCV70DRAFT_199749</name>
</gene>
<feature type="compositionally biased region" description="Basic residues" evidence="4">
    <location>
        <begin position="166"/>
        <end position="180"/>
    </location>
</feature>
<feature type="region of interest" description="Disordered" evidence="4">
    <location>
        <begin position="688"/>
        <end position="733"/>
    </location>
</feature>
<feature type="compositionally biased region" description="Low complexity" evidence="4">
    <location>
        <begin position="832"/>
        <end position="854"/>
    </location>
</feature>
<accession>A0A317XT38</accession>
<dbReference type="InterPro" id="IPR013094">
    <property type="entry name" value="AB_hydrolase_3"/>
</dbReference>
<comment type="similarity">
    <text evidence="1">Belongs to the 'GDXG' lipolytic enzyme family.</text>
</comment>
<organism evidence="6 7">
    <name type="scientific">Testicularia cyperi</name>
    <dbReference type="NCBI Taxonomy" id="1882483"/>
    <lineage>
        <taxon>Eukaryota</taxon>
        <taxon>Fungi</taxon>
        <taxon>Dikarya</taxon>
        <taxon>Basidiomycota</taxon>
        <taxon>Ustilaginomycotina</taxon>
        <taxon>Ustilaginomycetes</taxon>
        <taxon>Ustilaginales</taxon>
        <taxon>Anthracoideaceae</taxon>
        <taxon>Testicularia</taxon>
    </lineage>
</organism>
<feature type="domain" description="Alpha/beta hydrolase fold-3" evidence="5">
    <location>
        <begin position="283"/>
        <end position="408"/>
    </location>
</feature>
<dbReference type="Gene3D" id="3.40.50.1820">
    <property type="entry name" value="alpha/beta hydrolase"/>
    <property type="match status" value="2"/>
</dbReference>
<dbReference type="InterPro" id="IPR050300">
    <property type="entry name" value="GDXG_lipolytic_enzyme"/>
</dbReference>
<feature type="compositionally biased region" description="Gly residues" evidence="4">
    <location>
        <begin position="860"/>
        <end position="872"/>
    </location>
</feature>
<dbReference type="SUPFAM" id="SSF53474">
    <property type="entry name" value="alpha/beta-Hydrolases"/>
    <property type="match status" value="1"/>
</dbReference>
<feature type="compositionally biased region" description="Low complexity" evidence="4">
    <location>
        <begin position="153"/>
        <end position="165"/>
    </location>
</feature>
<feature type="region of interest" description="Disordered" evidence="4">
    <location>
        <begin position="995"/>
        <end position="1028"/>
    </location>
</feature>
<dbReference type="InParanoid" id="A0A317XT38"/>
<evidence type="ECO:0000313" key="7">
    <source>
        <dbReference type="Proteomes" id="UP000246740"/>
    </source>
</evidence>
<evidence type="ECO:0000256" key="4">
    <source>
        <dbReference type="SAM" id="MobiDB-lite"/>
    </source>
</evidence>
<feature type="compositionally biased region" description="Basic residues" evidence="4">
    <location>
        <begin position="203"/>
        <end position="219"/>
    </location>
</feature>
<feature type="compositionally biased region" description="Low complexity" evidence="4">
    <location>
        <begin position="220"/>
        <end position="232"/>
    </location>
</feature>
<dbReference type="PANTHER" id="PTHR48081:SF5">
    <property type="entry name" value="ALPHA_BETA HYDROLASE FOLD-3 DOMAIN-CONTAINING PROTEIN"/>
    <property type="match status" value="1"/>
</dbReference>
<dbReference type="PROSITE" id="PS01174">
    <property type="entry name" value="LIPASE_GDXG_SER"/>
    <property type="match status" value="1"/>
</dbReference>
<dbReference type="Pfam" id="PF07859">
    <property type="entry name" value="Abhydrolase_3"/>
    <property type="match status" value="1"/>
</dbReference>
<reference evidence="6 7" key="1">
    <citation type="journal article" date="2018" name="Mol. Biol. Evol.">
        <title>Broad Genomic Sampling Reveals a Smut Pathogenic Ancestry of the Fungal Clade Ustilaginomycotina.</title>
        <authorList>
            <person name="Kijpornyongpan T."/>
            <person name="Mondo S.J."/>
            <person name="Barry K."/>
            <person name="Sandor L."/>
            <person name="Lee J."/>
            <person name="Lipzen A."/>
            <person name="Pangilinan J."/>
            <person name="LaButti K."/>
            <person name="Hainaut M."/>
            <person name="Henrissat B."/>
            <person name="Grigoriev I.V."/>
            <person name="Spatafora J.W."/>
            <person name="Aime M.C."/>
        </authorList>
    </citation>
    <scope>NUCLEOTIDE SEQUENCE [LARGE SCALE GENOMIC DNA]</scope>
    <source>
        <strain evidence="6 7">MCA 3645</strain>
    </source>
</reference>
<feature type="region of interest" description="Disordered" evidence="4">
    <location>
        <begin position="783"/>
        <end position="888"/>
    </location>
</feature>
<evidence type="ECO:0000256" key="2">
    <source>
        <dbReference type="ARBA" id="ARBA00022801"/>
    </source>
</evidence>
<dbReference type="GO" id="GO:0016787">
    <property type="term" value="F:hydrolase activity"/>
    <property type="evidence" value="ECO:0007669"/>
    <property type="project" value="UniProtKB-KW"/>
</dbReference>
<feature type="compositionally biased region" description="Gly residues" evidence="4">
    <location>
        <begin position="817"/>
        <end position="831"/>
    </location>
</feature>
<dbReference type="AlphaFoldDB" id="A0A317XT38"/>
<evidence type="ECO:0000256" key="3">
    <source>
        <dbReference type="PROSITE-ProRule" id="PRU10038"/>
    </source>
</evidence>
<evidence type="ECO:0000256" key="1">
    <source>
        <dbReference type="ARBA" id="ARBA00010515"/>
    </source>
</evidence>
<dbReference type="InterPro" id="IPR033140">
    <property type="entry name" value="Lipase_GDXG_put_SER_AS"/>
</dbReference>
<proteinExistence type="inferred from homology"/>
<feature type="compositionally biased region" description="Low complexity" evidence="4">
    <location>
        <begin position="805"/>
        <end position="816"/>
    </location>
</feature>
<feature type="compositionally biased region" description="Polar residues" evidence="4">
    <location>
        <begin position="427"/>
        <end position="440"/>
    </location>
</feature>